<sequence length="323" mass="35852">MKTSTGRLFSNLVLSWAAIAALQACSGGSNEQKAVKEIKLDTVQTAEISEKLETSISNLPSPVDVVTQLSLSKVSYKHEWLSNPNHATNYYATPTKQALNLGVYMADLGYTCSYFQVQDAVNRLASTKKLSEELSMLNNYETSLMTRFESNLKNRDSLINIVREVYYSADDYLRKNKRADVAAIMLTGAWAEGLYLSTQVNKSFPKSMADSTQHKAHKSIMAQIGYQKKTLPYLISALEKIHSESDLKEIIDKLKIMEGTFAKVEIKDPALNDTLPDITKLSDAGEITDITVLGIANNVAITPEVVAEITKEVEELRELIISK</sequence>
<feature type="signal peptide" evidence="1">
    <location>
        <begin position="1"/>
        <end position="20"/>
    </location>
</feature>
<reference evidence="2 3" key="1">
    <citation type="submission" date="2016-10" db="EMBL/GenBank/DDBJ databases">
        <authorList>
            <person name="de Groot N.N."/>
        </authorList>
    </citation>
    <scope>NUCLEOTIDE SEQUENCE [LARGE SCALE GENOMIC DNA]</scope>
    <source>
        <strain evidence="2 3">DSM 6793</strain>
    </source>
</reference>
<feature type="chain" id="PRO_5011435296" evidence="1">
    <location>
        <begin position="21"/>
        <end position="323"/>
    </location>
</feature>
<gene>
    <name evidence="2" type="ORF">SAMN05421780_10490</name>
</gene>
<evidence type="ECO:0000313" key="3">
    <source>
        <dbReference type="Proteomes" id="UP000199514"/>
    </source>
</evidence>
<evidence type="ECO:0000256" key="1">
    <source>
        <dbReference type="SAM" id="SignalP"/>
    </source>
</evidence>
<dbReference type="Proteomes" id="UP000199514">
    <property type="component" value="Unassembled WGS sequence"/>
</dbReference>
<dbReference type="EMBL" id="FOLE01000004">
    <property type="protein sequence ID" value="SFC27372.1"/>
    <property type="molecule type" value="Genomic_DNA"/>
</dbReference>
<protein>
    <submittedName>
        <fullName evidence="2">Uncharacterized protein</fullName>
    </submittedName>
</protein>
<dbReference type="PROSITE" id="PS51257">
    <property type="entry name" value="PROKAR_LIPOPROTEIN"/>
    <property type="match status" value="1"/>
</dbReference>
<proteinExistence type="predicted"/>
<dbReference type="OrthoDB" id="1116284at2"/>
<keyword evidence="1" id="KW-0732">Signal</keyword>
<organism evidence="2 3">
    <name type="scientific">Flexibacter flexilis DSM 6793</name>
    <dbReference type="NCBI Taxonomy" id="927664"/>
    <lineage>
        <taxon>Bacteria</taxon>
        <taxon>Pseudomonadati</taxon>
        <taxon>Bacteroidota</taxon>
        <taxon>Cytophagia</taxon>
        <taxon>Cytophagales</taxon>
        <taxon>Flexibacteraceae</taxon>
        <taxon>Flexibacter</taxon>
    </lineage>
</organism>
<accession>A0A1I1HUY1</accession>
<evidence type="ECO:0000313" key="2">
    <source>
        <dbReference type="EMBL" id="SFC27372.1"/>
    </source>
</evidence>
<dbReference type="RefSeq" id="WP_091510592.1">
    <property type="nucleotide sequence ID" value="NZ_FOLE01000004.1"/>
</dbReference>
<name>A0A1I1HUY1_9BACT</name>
<dbReference type="STRING" id="927664.SAMN05421780_10490"/>
<keyword evidence="3" id="KW-1185">Reference proteome</keyword>
<dbReference type="AlphaFoldDB" id="A0A1I1HUY1"/>